<dbReference type="RefSeq" id="WP_005457015.1">
    <property type="nucleotide sequence ID" value="NZ_CM001440.1"/>
</dbReference>
<dbReference type="AlphaFoldDB" id="H5XHL3"/>
<evidence type="ECO:0000256" key="1">
    <source>
        <dbReference type="SAM" id="MobiDB-lite"/>
    </source>
</evidence>
<organism evidence="3 4">
    <name type="scientific">Saccharomonospora cyanea NA-134</name>
    <dbReference type="NCBI Taxonomy" id="882082"/>
    <lineage>
        <taxon>Bacteria</taxon>
        <taxon>Bacillati</taxon>
        <taxon>Actinomycetota</taxon>
        <taxon>Actinomycetes</taxon>
        <taxon>Pseudonocardiales</taxon>
        <taxon>Pseudonocardiaceae</taxon>
        <taxon>Saccharomonospora</taxon>
    </lineage>
</organism>
<dbReference type="SUPFAM" id="SSF51735">
    <property type="entry name" value="NAD(P)-binding Rossmann-fold domains"/>
    <property type="match status" value="1"/>
</dbReference>
<dbReference type="Gene3D" id="3.40.50.720">
    <property type="entry name" value="NAD(P)-binding Rossmann-like Domain"/>
    <property type="match status" value="1"/>
</dbReference>
<proteinExistence type="predicted"/>
<dbReference type="Proteomes" id="UP000002791">
    <property type="component" value="Chromosome"/>
</dbReference>
<feature type="domain" description="Saccharopine dehydrogenase NADP binding" evidence="2">
    <location>
        <begin position="5"/>
        <end position="129"/>
    </location>
</feature>
<keyword evidence="4" id="KW-1185">Reference proteome</keyword>
<dbReference type="InterPro" id="IPR036291">
    <property type="entry name" value="NAD(P)-bd_dom_sf"/>
</dbReference>
<dbReference type="Pfam" id="PF03435">
    <property type="entry name" value="Sacchrp_dh_NADP"/>
    <property type="match status" value="1"/>
</dbReference>
<dbReference type="eggNOG" id="COG1748">
    <property type="taxonomic scope" value="Bacteria"/>
</dbReference>
<evidence type="ECO:0000259" key="2">
    <source>
        <dbReference type="Pfam" id="PF03435"/>
    </source>
</evidence>
<dbReference type="PANTHER" id="PTHR43781">
    <property type="entry name" value="SACCHAROPINE DEHYDROGENASE"/>
    <property type="match status" value="1"/>
</dbReference>
<feature type="region of interest" description="Disordered" evidence="1">
    <location>
        <begin position="365"/>
        <end position="390"/>
    </location>
</feature>
<accession>H5XHL3</accession>
<gene>
    <name evidence="3" type="ORF">SaccyDRAFT_2847</name>
</gene>
<dbReference type="PANTHER" id="PTHR43781:SF1">
    <property type="entry name" value="SACCHAROPINE DEHYDROGENASE"/>
    <property type="match status" value="1"/>
</dbReference>
<protein>
    <submittedName>
        <fullName evidence="3">Saccharopine dehydrogenase-like oxidoreductase</fullName>
    </submittedName>
</protein>
<evidence type="ECO:0000313" key="3">
    <source>
        <dbReference type="EMBL" id="EHR61693.1"/>
    </source>
</evidence>
<sequence>MSGLVAVLGASGGVGLHTARQLVRSGVGLRLGARRPEVMRSVVPPNAETAETAGTVEVVAVDLWDDAALAEFCAGASVVVNCAGPSYAVVDRVALAALASGAHYVDPGGDVPLWRALSHEDWAASGLTAVINAGLMPGLTSVLPHWLAEGMVQRRSLTAYVGLLDRMTPVGAAEYLLTLAGEHGEAMAAWRDGQRRSRALGPVSGVRVPFFSSPVDLQPYLSLETERLASSLRLSEVDWWNVFDGEGHVLRTLARLQADGLDGDLSASARLLCEAAELDLFGRTPYQTLVFQLDGTTRDGTPESRTALLRGTDTYALTAAVASFSARRLLEGAEPPGAQHVQDVVDADALCAWLREQPEVTVLERFTSPTTSDGTAERSEVVDDVEEGVL</sequence>
<reference evidence="3 4" key="1">
    <citation type="submission" date="2011-11" db="EMBL/GenBank/DDBJ databases">
        <title>The Noncontiguous Finished sequence of Saccharomonospora cyanea NA-134.</title>
        <authorList>
            <consortium name="US DOE Joint Genome Institute"/>
            <person name="Lucas S."/>
            <person name="Han J."/>
            <person name="Lapidus A."/>
            <person name="Cheng J.-F."/>
            <person name="Goodwin L."/>
            <person name="Pitluck S."/>
            <person name="Peters L."/>
            <person name="Ovchinnikova G."/>
            <person name="Lu M."/>
            <person name="Detter J.C."/>
            <person name="Han C."/>
            <person name="Tapia R."/>
            <person name="Land M."/>
            <person name="Hauser L."/>
            <person name="Kyrpides N."/>
            <person name="Ivanova N."/>
            <person name="Pagani I."/>
            <person name="Brambilla E.-M."/>
            <person name="Klenk H.-P."/>
            <person name="Woyke T."/>
        </authorList>
    </citation>
    <scope>NUCLEOTIDE SEQUENCE [LARGE SCALE GENOMIC DNA]</scope>
    <source>
        <strain evidence="3 4">NA-134</strain>
    </source>
</reference>
<dbReference type="STRING" id="882082.SaccyDRAFT_2847"/>
<dbReference type="HOGENOM" id="CLU_044850_1_0_11"/>
<dbReference type="EMBL" id="CM001440">
    <property type="protein sequence ID" value="EHR61693.1"/>
    <property type="molecule type" value="Genomic_DNA"/>
</dbReference>
<evidence type="ECO:0000313" key="4">
    <source>
        <dbReference type="Proteomes" id="UP000002791"/>
    </source>
</evidence>
<name>H5XHL3_9PSEU</name>
<dbReference type="InterPro" id="IPR005097">
    <property type="entry name" value="Sacchrp_dh_NADP-bd"/>
</dbReference>